<accession>A0ABT0ESS0</accession>
<reference evidence="5 6" key="1">
    <citation type="submission" date="2022-02" db="EMBL/GenBank/DDBJ databases">
        <title>Comparative genomics of the first Antarctic Pseudomonas spp. capable of biotransforming 2,4,6-Trinitrotoluene.</title>
        <authorList>
            <person name="Cabrera M.A."/>
            <person name="Marquez S.L."/>
            <person name="Perez-Donoso J.M."/>
        </authorList>
    </citation>
    <scope>NUCLEOTIDE SEQUENCE [LARGE SCALE GENOMIC DNA]</scope>
    <source>
        <strain evidence="5 6">TNT19</strain>
    </source>
</reference>
<dbReference type="Pfam" id="PF07007">
    <property type="entry name" value="LprI"/>
    <property type="match status" value="1"/>
</dbReference>
<keyword evidence="2" id="KW-0812">Transmembrane</keyword>
<feature type="transmembrane region" description="Helical" evidence="2">
    <location>
        <begin position="247"/>
        <end position="272"/>
    </location>
</feature>
<feature type="transmembrane region" description="Helical" evidence="2">
    <location>
        <begin position="221"/>
        <end position="240"/>
    </location>
</feature>
<dbReference type="Gene3D" id="1.20.1270.180">
    <property type="match status" value="1"/>
</dbReference>
<feature type="transmembrane region" description="Helical" evidence="2">
    <location>
        <begin position="156"/>
        <end position="177"/>
    </location>
</feature>
<dbReference type="Proteomes" id="UP001299876">
    <property type="component" value="Unassembled WGS sequence"/>
</dbReference>
<sequence length="319" mass="34949">MPRKKRGLGICILLLSFCSIGSQASSFDCAKAVSFAENTICADASLSSLDETLNSQYIRALDSARDKGKVRLEQREWLRLRDNCRTSKCLNTSLSGRLSVLAGAVTQTGGSSSDGVSKRAAQSPVPGPTVAETPSRLDPESKAPTPIRPPQDSHQAFLSLKIVSLVTGLLLLICVWLHHRGSMTIYHDYTDALFTSLTPILGIGVFWVGNSWLEIPKNYSFIGALLVIGIMSVQVLIQTYRSNGLSVFFLLSLFAKFALLTFYLLTMALLLLSGARNKREARRQRGLAVLATTTLVLLSGWMCRHRQFSSIDDYIAGRT</sequence>
<organism evidence="5 6">
    <name type="scientific">Pseudomonas violetae</name>
    <dbReference type="NCBI Taxonomy" id="2915813"/>
    <lineage>
        <taxon>Bacteria</taxon>
        <taxon>Pseudomonadati</taxon>
        <taxon>Pseudomonadota</taxon>
        <taxon>Gammaproteobacteria</taxon>
        <taxon>Pseudomonadales</taxon>
        <taxon>Pseudomonadaceae</taxon>
        <taxon>Pseudomonas</taxon>
    </lineage>
</organism>
<dbReference type="PANTHER" id="PTHR37549:SF1">
    <property type="entry name" value="LIPOPROTEIN LPRI"/>
    <property type="match status" value="1"/>
</dbReference>
<evidence type="ECO:0000313" key="5">
    <source>
        <dbReference type="EMBL" id="MCK1788778.1"/>
    </source>
</evidence>
<comment type="caution">
    <text evidence="5">The sequence shown here is derived from an EMBL/GenBank/DDBJ whole genome shotgun (WGS) entry which is preliminary data.</text>
</comment>
<feature type="chain" id="PRO_5047292891" evidence="3">
    <location>
        <begin position="25"/>
        <end position="319"/>
    </location>
</feature>
<name>A0ABT0ESS0_9PSED</name>
<dbReference type="EMBL" id="JAKNRW010000001">
    <property type="protein sequence ID" value="MCK1788778.1"/>
    <property type="molecule type" value="Genomic_DNA"/>
</dbReference>
<dbReference type="InterPro" id="IPR052755">
    <property type="entry name" value="Lysozyme_Inhibitor_LprI"/>
</dbReference>
<feature type="domain" description="Lysozyme inhibitor LprI-like N-terminal" evidence="4">
    <location>
        <begin position="30"/>
        <end position="84"/>
    </location>
</feature>
<evidence type="ECO:0000256" key="2">
    <source>
        <dbReference type="SAM" id="Phobius"/>
    </source>
</evidence>
<feature type="transmembrane region" description="Helical" evidence="2">
    <location>
        <begin position="284"/>
        <end position="303"/>
    </location>
</feature>
<dbReference type="RefSeq" id="WP_247285943.1">
    <property type="nucleotide sequence ID" value="NZ_JAKNRW010000001.1"/>
</dbReference>
<evidence type="ECO:0000256" key="1">
    <source>
        <dbReference type="SAM" id="MobiDB-lite"/>
    </source>
</evidence>
<keyword evidence="2" id="KW-0472">Membrane</keyword>
<feature type="signal peptide" evidence="3">
    <location>
        <begin position="1"/>
        <end position="24"/>
    </location>
</feature>
<protein>
    <submittedName>
        <fullName evidence="5">Lysozyme inhibitor LprI family protein</fullName>
    </submittedName>
</protein>
<gene>
    <name evidence="5" type="ORF">L9059_00940</name>
</gene>
<dbReference type="PANTHER" id="PTHR37549">
    <property type="entry name" value="LIPOPROTEIN LPRI"/>
    <property type="match status" value="1"/>
</dbReference>
<keyword evidence="6" id="KW-1185">Reference proteome</keyword>
<dbReference type="InterPro" id="IPR009739">
    <property type="entry name" value="LprI-like_N"/>
</dbReference>
<proteinExistence type="predicted"/>
<evidence type="ECO:0000259" key="4">
    <source>
        <dbReference type="Pfam" id="PF07007"/>
    </source>
</evidence>
<keyword evidence="3" id="KW-0732">Signal</keyword>
<feature type="transmembrane region" description="Helical" evidence="2">
    <location>
        <begin position="189"/>
        <end position="209"/>
    </location>
</feature>
<keyword evidence="2" id="KW-1133">Transmembrane helix</keyword>
<evidence type="ECO:0000313" key="6">
    <source>
        <dbReference type="Proteomes" id="UP001299876"/>
    </source>
</evidence>
<feature type="region of interest" description="Disordered" evidence="1">
    <location>
        <begin position="108"/>
        <end position="150"/>
    </location>
</feature>
<evidence type="ECO:0000256" key="3">
    <source>
        <dbReference type="SAM" id="SignalP"/>
    </source>
</evidence>